<reference evidence="2" key="1">
    <citation type="journal article" date="2021" name="Front. Microbiol.">
        <title>Comprehensive Comparative Genomics and Phenotyping of Methylobacterium Species.</title>
        <authorList>
            <person name="Alessa O."/>
            <person name="Ogura Y."/>
            <person name="Fujitani Y."/>
            <person name="Takami H."/>
            <person name="Hayashi T."/>
            <person name="Sahin N."/>
            <person name="Tani A."/>
        </authorList>
    </citation>
    <scope>NUCLEOTIDE SEQUENCE</scope>
    <source>
        <strain evidence="2">NBRC 15686</strain>
    </source>
</reference>
<feature type="signal peptide" evidence="1">
    <location>
        <begin position="1"/>
        <end position="24"/>
    </location>
</feature>
<feature type="chain" id="PRO_5045122539" description="DUF3016 domain-containing protein" evidence="1">
    <location>
        <begin position="25"/>
        <end position="167"/>
    </location>
</feature>
<comment type="caution">
    <text evidence="2">The sequence shown here is derived from an EMBL/GenBank/DDBJ whole genome shotgun (WGS) entry which is preliminary data.</text>
</comment>
<proteinExistence type="predicted"/>
<keyword evidence="3" id="KW-1185">Reference proteome</keyword>
<gene>
    <name evidence="2" type="ORF">LNAOJCKE_3990</name>
</gene>
<evidence type="ECO:0000256" key="1">
    <source>
        <dbReference type="SAM" id="SignalP"/>
    </source>
</evidence>
<sequence>MRVPGLAAAFGLLAGAVLTVPAAAQNFGRIGGVAVDARPLQAYARGPQTEALRADLTEALRRSFSDRIVRGGPTLVVRVSGLSLTPYAGGEGFGRGGSLGGGGATDYLDGEALLVGRGGEILARHPQLSALPASSGGAWYDPASERRRVAALAEHYAQWLRRRLPAQ</sequence>
<evidence type="ECO:0000313" key="3">
    <source>
        <dbReference type="Proteomes" id="UP001055039"/>
    </source>
</evidence>
<keyword evidence="1" id="KW-0732">Signal</keyword>
<name>A0ABQ4UIB7_9HYPH</name>
<evidence type="ECO:0000313" key="2">
    <source>
        <dbReference type="EMBL" id="GJE66768.1"/>
    </source>
</evidence>
<organism evidence="2 3">
    <name type="scientific">Methylorubrum aminovorans</name>
    <dbReference type="NCBI Taxonomy" id="269069"/>
    <lineage>
        <taxon>Bacteria</taxon>
        <taxon>Pseudomonadati</taxon>
        <taxon>Pseudomonadota</taxon>
        <taxon>Alphaproteobacteria</taxon>
        <taxon>Hyphomicrobiales</taxon>
        <taxon>Methylobacteriaceae</taxon>
        <taxon>Methylorubrum</taxon>
    </lineage>
</organism>
<protein>
    <recommendedName>
        <fullName evidence="4">DUF3016 domain-containing protein</fullName>
    </recommendedName>
</protein>
<dbReference type="Proteomes" id="UP001055039">
    <property type="component" value="Unassembled WGS sequence"/>
</dbReference>
<evidence type="ECO:0008006" key="4">
    <source>
        <dbReference type="Google" id="ProtNLM"/>
    </source>
</evidence>
<reference evidence="2" key="2">
    <citation type="submission" date="2021-08" db="EMBL/GenBank/DDBJ databases">
        <authorList>
            <person name="Tani A."/>
            <person name="Ola A."/>
            <person name="Ogura Y."/>
            <person name="Katsura K."/>
            <person name="Hayashi T."/>
        </authorList>
    </citation>
    <scope>NUCLEOTIDE SEQUENCE</scope>
    <source>
        <strain evidence="2">NBRC 15686</strain>
    </source>
</reference>
<dbReference type="EMBL" id="BPRC01000017">
    <property type="protein sequence ID" value="GJE66768.1"/>
    <property type="molecule type" value="Genomic_DNA"/>
</dbReference>
<dbReference type="RefSeq" id="WP_238226663.1">
    <property type="nucleotide sequence ID" value="NZ_BAAADH010000016.1"/>
</dbReference>
<accession>A0ABQ4UIB7</accession>